<dbReference type="GO" id="GO:0009247">
    <property type="term" value="P:glycolipid biosynthetic process"/>
    <property type="evidence" value="ECO:0007669"/>
    <property type="project" value="UniProtKB-ARBA"/>
</dbReference>
<keyword evidence="9" id="KW-1185">Reference proteome</keyword>
<accession>A0A8J2ZKS5</accession>
<keyword evidence="6 8" id="KW-0012">Acyltransferase</keyword>
<evidence type="ECO:0000256" key="3">
    <source>
        <dbReference type="ARBA" id="ARBA00022519"/>
    </source>
</evidence>
<protein>
    <submittedName>
        <fullName evidence="8">Lipid A biosynthesis lauroyl acyltransferase</fullName>
    </submittedName>
</protein>
<keyword evidence="4" id="KW-0808">Transferase</keyword>
<evidence type="ECO:0000256" key="5">
    <source>
        <dbReference type="ARBA" id="ARBA00023136"/>
    </source>
</evidence>
<dbReference type="PANTHER" id="PTHR30606">
    <property type="entry name" value="LIPID A BIOSYNTHESIS LAUROYL ACYLTRANSFERASE"/>
    <property type="match status" value="1"/>
</dbReference>
<reference evidence="8" key="2">
    <citation type="submission" date="2020-09" db="EMBL/GenBank/DDBJ databases">
        <authorList>
            <person name="Sun Q."/>
            <person name="Zhou Y."/>
        </authorList>
    </citation>
    <scope>NUCLEOTIDE SEQUENCE</scope>
    <source>
        <strain evidence="8">CGMCC 1.15762</strain>
    </source>
</reference>
<keyword evidence="5" id="KW-0472">Membrane</keyword>
<dbReference type="PANTHER" id="PTHR30606:SF10">
    <property type="entry name" value="PHOSPHATIDYLINOSITOL MANNOSIDE ACYLTRANSFERASE"/>
    <property type="match status" value="1"/>
</dbReference>
<dbReference type="InterPro" id="IPR004960">
    <property type="entry name" value="LipA_acyltrans"/>
</dbReference>
<evidence type="ECO:0000256" key="4">
    <source>
        <dbReference type="ARBA" id="ARBA00022679"/>
    </source>
</evidence>
<dbReference type="GO" id="GO:0005886">
    <property type="term" value="C:plasma membrane"/>
    <property type="evidence" value="ECO:0007669"/>
    <property type="project" value="UniProtKB-SubCell"/>
</dbReference>
<dbReference type="AlphaFoldDB" id="A0A8J2ZKS5"/>
<evidence type="ECO:0000313" key="8">
    <source>
        <dbReference type="EMBL" id="GGG74607.1"/>
    </source>
</evidence>
<dbReference type="CDD" id="cd07984">
    <property type="entry name" value="LPLAT_LABLAT-like"/>
    <property type="match status" value="1"/>
</dbReference>
<feature type="compositionally biased region" description="Basic and acidic residues" evidence="7">
    <location>
        <begin position="1"/>
        <end position="13"/>
    </location>
</feature>
<proteinExistence type="predicted"/>
<keyword evidence="3" id="KW-0997">Cell inner membrane</keyword>
<dbReference type="GO" id="GO:0016746">
    <property type="term" value="F:acyltransferase activity"/>
    <property type="evidence" value="ECO:0007669"/>
    <property type="project" value="UniProtKB-KW"/>
</dbReference>
<dbReference type="EMBL" id="BMJV01000004">
    <property type="protein sequence ID" value="GGG74607.1"/>
    <property type="molecule type" value="Genomic_DNA"/>
</dbReference>
<evidence type="ECO:0000256" key="7">
    <source>
        <dbReference type="SAM" id="MobiDB-lite"/>
    </source>
</evidence>
<dbReference type="Pfam" id="PF03279">
    <property type="entry name" value="Lip_A_acyltrans"/>
    <property type="match status" value="1"/>
</dbReference>
<evidence type="ECO:0000256" key="1">
    <source>
        <dbReference type="ARBA" id="ARBA00004533"/>
    </source>
</evidence>
<sequence>MAGPDHKADDTHAGKPKGKASKPASQKPRGGWQDRLSDKVLRGMISAALALPLKQRLRLMGWAVRQIVAPLAGYRKRSMDNLAHVWPDMPEADRRRIADAVSDNAGRTMIENYDVPGLLARMASASVTGDGLPAMEQARAEGRPILFVTGHYGNFEAPRAALVARGWRIGGLYRPMANPFFNEHYAANMHALSDPVFEQGRRGTMGLLRHIREGGMGVLLFDVYSSDGVPIDFLGQPAPTLTSAADIALKTGALFVPFFGIRQSDGQSFKAVFEAPIPHGDPVEMMREATARLEARIKEDPAQWFWIHRRWKPRRQAKRQRKRAAANMGP</sequence>
<gene>
    <name evidence="8" type="ORF">GCM10011415_23850</name>
</gene>
<evidence type="ECO:0000256" key="2">
    <source>
        <dbReference type="ARBA" id="ARBA00022475"/>
    </source>
</evidence>
<comment type="caution">
    <text evidence="8">The sequence shown here is derived from an EMBL/GenBank/DDBJ whole genome shotgun (WGS) entry which is preliminary data.</text>
</comment>
<keyword evidence="2" id="KW-1003">Cell membrane</keyword>
<name>A0A8J2ZKS5_9RHOB</name>
<feature type="region of interest" description="Disordered" evidence="7">
    <location>
        <begin position="1"/>
        <end position="33"/>
    </location>
</feature>
<evidence type="ECO:0000313" key="9">
    <source>
        <dbReference type="Proteomes" id="UP000617145"/>
    </source>
</evidence>
<organism evidence="8 9">
    <name type="scientific">Salipiger pallidus</name>
    <dbReference type="NCBI Taxonomy" id="1775170"/>
    <lineage>
        <taxon>Bacteria</taxon>
        <taxon>Pseudomonadati</taxon>
        <taxon>Pseudomonadota</taxon>
        <taxon>Alphaproteobacteria</taxon>
        <taxon>Rhodobacterales</taxon>
        <taxon>Roseobacteraceae</taxon>
        <taxon>Salipiger</taxon>
    </lineage>
</organism>
<comment type="subcellular location">
    <subcellularLocation>
        <location evidence="1">Cell inner membrane</location>
    </subcellularLocation>
</comment>
<evidence type="ECO:0000256" key="6">
    <source>
        <dbReference type="ARBA" id="ARBA00023315"/>
    </source>
</evidence>
<dbReference type="Proteomes" id="UP000617145">
    <property type="component" value="Unassembled WGS sequence"/>
</dbReference>
<reference evidence="8" key="1">
    <citation type="journal article" date="2014" name="Int. J. Syst. Evol. Microbiol.">
        <title>Complete genome sequence of Corynebacterium casei LMG S-19264T (=DSM 44701T), isolated from a smear-ripened cheese.</title>
        <authorList>
            <consortium name="US DOE Joint Genome Institute (JGI-PGF)"/>
            <person name="Walter F."/>
            <person name="Albersmeier A."/>
            <person name="Kalinowski J."/>
            <person name="Ruckert C."/>
        </authorList>
    </citation>
    <scope>NUCLEOTIDE SEQUENCE</scope>
    <source>
        <strain evidence="8">CGMCC 1.15762</strain>
    </source>
</reference>